<reference evidence="14" key="3">
    <citation type="submission" date="2019-09" db="EMBL/GenBank/DDBJ databases">
        <authorList>
            <consortium name="NCBI Pathogen Detection Project"/>
        </authorList>
    </citation>
    <scope>NUCLEOTIDE SEQUENCE</scope>
    <source>
        <strain evidence="13">AZ00058701</strain>
        <strain evidence="14">CL18-200174</strain>
        <strain evidence="12">D3612</strain>
    </source>
</reference>
<dbReference type="Proteomes" id="UP000254631">
    <property type="component" value="Unassembled WGS sequence"/>
</dbReference>
<evidence type="ECO:0000256" key="2">
    <source>
        <dbReference type="ARBA" id="ARBA00006742"/>
    </source>
</evidence>
<gene>
    <name evidence="14" type="primary">yajC</name>
    <name evidence="12" type="ORF">I8Y58_001010</name>
    <name evidence="13" type="ORF">JBJ86_13020</name>
    <name evidence="14" type="ORF">JBK99_08935</name>
    <name evidence="16" type="ORF">NCTC12000_02186</name>
    <name evidence="15" type="ORF">O6C86_12335</name>
</gene>
<protein>
    <recommendedName>
        <fullName evidence="3">Sec translocon accessory complex subunit YajC</fullName>
    </recommendedName>
</protein>
<dbReference type="eggNOG" id="COG1862">
    <property type="taxonomic scope" value="Bacteria"/>
</dbReference>
<evidence type="ECO:0000256" key="11">
    <source>
        <dbReference type="SAM" id="Phobius"/>
    </source>
</evidence>
<keyword evidence="6 11" id="KW-0812">Transmembrane</keyword>
<dbReference type="OMA" id="GMEMIIM"/>
<dbReference type="EMBL" id="DACWOD010000006">
    <property type="protein sequence ID" value="HAU2396454.1"/>
    <property type="molecule type" value="Genomic_DNA"/>
</dbReference>
<reference evidence="14" key="1">
    <citation type="journal article" date="2018" name="Genome Biol.">
        <title>SKESA: strategic k-mer extension for scrupulous assemblies.</title>
        <authorList>
            <person name="Souvorov A."/>
            <person name="Agarwala R."/>
            <person name="Lipman D.J."/>
        </authorList>
    </citation>
    <scope>NUCLEOTIDE SEQUENCE</scope>
    <source>
        <strain evidence="13">AZ00058701</strain>
        <strain evidence="14">CL18-200174</strain>
        <strain evidence="12">D3612</strain>
    </source>
</reference>
<dbReference type="EMBL" id="DACWHX010000017">
    <property type="protein sequence ID" value="HAU1881160.1"/>
    <property type="molecule type" value="Genomic_DNA"/>
</dbReference>
<dbReference type="GO" id="GO:0005886">
    <property type="term" value="C:plasma membrane"/>
    <property type="evidence" value="ECO:0007669"/>
    <property type="project" value="UniProtKB-SubCell"/>
</dbReference>
<evidence type="ECO:0000313" key="16">
    <source>
        <dbReference type="EMBL" id="STX80178.1"/>
    </source>
</evidence>
<evidence type="ECO:0000313" key="14">
    <source>
        <dbReference type="EMBL" id="HAU2396454.1"/>
    </source>
</evidence>
<keyword evidence="5" id="KW-1003">Cell membrane</keyword>
<accession>A0A129BXR8</accession>
<dbReference type="Proteomes" id="UP000861567">
    <property type="component" value="Unassembled WGS sequence"/>
</dbReference>
<dbReference type="Proteomes" id="UP000863577">
    <property type="component" value="Unassembled WGS sequence"/>
</dbReference>
<sequence>MSFFISDALAAAGNAPAAQTDGTFSLIMIVAIFVLFYFMIIRPQSKRAKEHRELINRLKKGDEIVTSGGILAKVVSLDDQYIKVSPAEGIEINLQKGAVTAVLPKGTIKSL</sequence>
<comment type="subcellular location">
    <subcellularLocation>
        <location evidence="1">Cell membrane</location>
        <topology evidence="1">Single-pass membrane protein</topology>
    </subcellularLocation>
</comment>
<dbReference type="EMBL" id="DACSEI010000007">
    <property type="protein sequence ID" value="HAT1595800.1"/>
    <property type="molecule type" value="Genomic_DNA"/>
</dbReference>
<dbReference type="PANTHER" id="PTHR33909:SF1">
    <property type="entry name" value="SEC TRANSLOCON ACCESSORY COMPLEX SUBUNIT YAJC"/>
    <property type="match status" value="1"/>
</dbReference>
<reference evidence="16 17" key="2">
    <citation type="submission" date="2018-06" db="EMBL/GenBank/DDBJ databases">
        <authorList>
            <consortium name="Pathogen Informatics"/>
            <person name="Doyle S."/>
        </authorList>
    </citation>
    <scope>NUCLEOTIDE SEQUENCE [LARGE SCALE GENOMIC DNA]</scope>
    <source>
        <strain evidence="16 17">NCTC12000</strain>
    </source>
</reference>
<dbReference type="PANTHER" id="PTHR33909">
    <property type="entry name" value="SEC TRANSLOCON ACCESSORY COMPLEX SUBUNIT YAJC"/>
    <property type="match status" value="1"/>
</dbReference>
<dbReference type="EMBL" id="JAPXIC010000080">
    <property type="protein sequence ID" value="MCZ4719995.1"/>
    <property type="molecule type" value="Genomic_DNA"/>
</dbReference>
<organism evidence="14 18">
    <name type="scientific">Legionella pneumophila</name>
    <dbReference type="NCBI Taxonomy" id="446"/>
    <lineage>
        <taxon>Bacteria</taxon>
        <taxon>Pseudomonadati</taxon>
        <taxon>Pseudomonadota</taxon>
        <taxon>Gammaproteobacteria</taxon>
        <taxon>Legionellales</taxon>
        <taxon>Legionellaceae</taxon>
        <taxon>Legionella</taxon>
    </lineage>
</organism>
<feature type="transmembrane region" description="Helical" evidence="11">
    <location>
        <begin position="23"/>
        <end position="41"/>
    </location>
</feature>
<keyword evidence="8 11" id="KW-1133">Transmembrane helix</keyword>
<evidence type="ECO:0000256" key="8">
    <source>
        <dbReference type="ARBA" id="ARBA00022989"/>
    </source>
</evidence>
<evidence type="ECO:0000256" key="10">
    <source>
        <dbReference type="ARBA" id="ARBA00023136"/>
    </source>
</evidence>
<dbReference type="PRINTS" id="PR01853">
    <property type="entry name" value="YAJCTRNLCASE"/>
</dbReference>
<evidence type="ECO:0000256" key="3">
    <source>
        <dbReference type="ARBA" id="ARBA00014962"/>
    </source>
</evidence>
<evidence type="ECO:0000256" key="5">
    <source>
        <dbReference type="ARBA" id="ARBA00022475"/>
    </source>
</evidence>
<name>A0A129BXR8_LEGPN</name>
<keyword evidence="9" id="KW-0811">Translocation</keyword>
<dbReference type="AlphaFoldDB" id="A0A129BXR8"/>
<dbReference type="STRING" id="91892.BIZ52_09810"/>
<dbReference type="NCBIfam" id="TIGR00739">
    <property type="entry name" value="yajC"/>
    <property type="match status" value="1"/>
</dbReference>
<dbReference type="EMBL" id="UGOL01000001">
    <property type="protein sequence ID" value="STX80178.1"/>
    <property type="molecule type" value="Genomic_DNA"/>
</dbReference>
<dbReference type="Pfam" id="PF02699">
    <property type="entry name" value="YajC"/>
    <property type="match status" value="1"/>
</dbReference>
<dbReference type="GeneID" id="57035995"/>
<evidence type="ECO:0000256" key="6">
    <source>
        <dbReference type="ARBA" id="ARBA00022692"/>
    </source>
</evidence>
<evidence type="ECO:0000313" key="17">
    <source>
        <dbReference type="Proteomes" id="UP000254631"/>
    </source>
</evidence>
<evidence type="ECO:0000313" key="18">
    <source>
        <dbReference type="Proteomes" id="UP000863577"/>
    </source>
</evidence>
<dbReference type="Proteomes" id="UP000866496">
    <property type="component" value="Unassembled WGS sequence"/>
</dbReference>
<dbReference type="SMART" id="SM01323">
    <property type="entry name" value="YajC"/>
    <property type="match status" value="1"/>
</dbReference>
<evidence type="ECO:0000256" key="4">
    <source>
        <dbReference type="ARBA" id="ARBA00022448"/>
    </source>
</evidence>
<evidence type="ECO:0000313" key="13">
    <source>
        <dbReference type="EMBL" id="HAU1881160.1"/>
    </source>
</evidence>
<dbReference type="Proteomes" id="UP001071279">
    <property type="component" value="Unassembled WGS sequence"/>
</dbReference>
<reference evidence="15" key="4">
    <citation type="submission" date="2022-12" db="EMBL/GenBank/DDBJ databases">
        <title>Comparative genomics of Legionella pneumophila isolates from the West Bank and Germany support molecular epidemiology of Legionnaires disease.</title>
        <authorList>
            <person name="Zayed A.R."/>
            <person name="Bitar D.M."/>
            <person name="Steinert M."/>
            <person name="Lueck C."/>
            <person name="Brettar I."/>
            <person name="Hoefle M.G."/>
            <person name="Bunk B."/>
        </authorList>
    </citation>
    <scope>NUCLEOTIDE SEQUENCE</scope>
    <source>
        <strain evidence="15">H23</strain>
    </source>
</reference>
<comment type="similarity">
    <text evidence="2">Belongs to the YajC family.</text>
</comment>
<keyword evidence="7" id="KW-0653">Protein transport</keyword>
<evidence type="ECO:0000313" key="15">
    <source>
        <dbReference type="EMBL" id="MCZ4719995.1"/>
    </source>
</evidence>
<evidence type="ECO:0000256" key="1">
    <source>
        <dbReference type="ARBA" id="ARBA00004162"/>
    </source>
</evidence>
<dbReference type="InterPro" id="IPR003849">
    <property type="entry name" value="Preprotein_translocase_YajC"/>
</dbReference>
<keyword evidence="10 11" id="KW-0472">Membrane</keyword>
<evidence type="ECO:0000313" key="12">
    <source>
        <dbReference type="EMBL" id="HAT1595800.1"/>
    </source>
</evidence>
<evidence type="ECO:0000256" key="9">
    <source>
        <dbReference type="ARBA" id="ARBA00023010"/>
    </source>
</evidence>
<dbReference type="RefSeq" id="WP_010947718.1">
    <property type="nucleotide sequence ID" value="NZ_AP024961.1"/>
</dbReference>
<proteinExistence type="inferred from homology"/>
<evidence type="ECO:0000256" key="7">
    <source>
        <dbReference type="ARBA" id="ARBA00022927"/>
    </source>
</evidence>
<keyword evidence="4" id="KW-0813">Transport</keyword>
<dbReference type="GO" id="GO:0015031">
    <property type="term" value="P:protein transport"/>
    <property type="evidence" value="ECO:0007669"/>
    <property type="project" value="UniProtKB-KW"/>
</dbReference>